<feature type="domain" description="Nephrocystin 3-like N-terminal" evidence="2">
    <location>
        <begin position="59"/>
        <end position="103"/>
    </location>
</feature>
<dbReference type="InterPro" id="IPR056884">
    <property type="entry name" value="NPHP3-like_N"/>
</dbReference>
<accession>A0A7C8MDY1</accession>
<gene>
    <name evidence="3" type="ORF">BDV95DRAFT_13028</name>
</gene>
<evidence type="ECO:0000313" key="4">
    <source>
        <dbReference type="Proteomes" id="UP000481861"/>
    </source>
</evidence>
<keyword evidence="4" id="KW-1185">Reference proteome</keyword>
<keyword evidence="1" id="KW-0677">Repeat</keyword>
<reference evidence="3 4" key="1">
    <citation type="submission" date="2020-01" db="EMBL/GenBank/DDBJ databases">
        <authorList>
            <consortium name="DOE Joint Genome Institute"/>
            <person name="Haridas S."/>
            <person name="Albert R."/>
            <person name="Binder M."/>
            <person name="Bloem J."/>
            <person name="Labutti K."/>
            <person name="Salamov A."/>
            <person name="Andreopoulos B."/>
            <person name="Baker S.E."/>
            <person name="Barry K."/>
            <person name="Bills G."/>
            <person name="Bluhm B.H."/>
            <person name="Cannon C."/>
            <person name="Castanera R."/>
            <person name="Culley D.E."/>
            <person name="Daum C."/>
            <person name="Ezra D."/>
            <person name="Gonzalez J.B."/>
            <person name="Henrissat B."/>
            <person name="Kuo A."/>
            <person name="Liang C."/>
            <person name="Lipzen A."/>
            <person name="Lutzoni F."/>
            <person name="Magnuson J."/>
            <person name="Mondo S."/>
            <person name="Nolan M."/>
            <person name="Ohm R."/>
            <person name="Pangilinan J."/>
            <person name="Park H.-J.H."/>
            <person name="Ramirez L."/>
            <person name="Alfaro M."/>
            <person name="Sun H."/>
            <person name="Tritt A."/>
            <person name="Yoshinaga Y."/>
            <person name="Zwiers L.-H.L."/>
            <person name="Turgeon B.G."/>
            <person name="Goodwin S.B."/>
            <person name="Spatafora J.W."/>
            <person name="Crous P.W."/>
            <person name="Grigoriev I.V."/>
        </authorList>
    </citation>
    <scope>NUCLEOTIDE SEQUENCE [LARGE SCALE GENOMIC DNA]</scope>
    <source>
        <strain evidence="3 4">CBS 611.86</strain>
    </source>
</reference>
<evidence type="ECO:0000313" key="3">
    <source>
        <dbReference type="EMBL" id="KAF2878160.1"/>
    </source>
</evidence>
<sequence>MALTDLLTRIDAPLRRMDDNLKNVCDDLQASKRAEIVRWLSPVPYIQHHKQTKWDTLAGTGQWLLSDPIFKQWKSDSASSILWLHGIPGSGKSKLVSMMVEDAFARYCHGLESLLPHV</sequence>
<dbReference type="Pfam" id="PF24883">
    <property type="entry name" value="NPHP3_N"/>
    <property type="match status" value="1"/>
</dbReference>
<dbReference type="AlphaFoldDB" id="A0A7C8MDY1"/>
<organism evidence="3 4">
    <name type="scientific">Massariosphaeria phaeospora</name>
    <dbReference type="NCBI Taxonomy" id="100035"/>
    <lineage>
        <taxon>Eukaryota</taxon>
        <taxon>Fungi</taxon>
        <taxon>Dikarya</taxon>
        <taxon>Ascomycota</taxon>
        <taxon>Pezizomycotina</taxon>
        <taxon>Dothideomycetes</taxon>
        <taxon>Pleosporomycetidae</taxon>
        <taxon>Pleosporales</taxon>
        <taxon>Pleosporales incertae sedis</taxon>
        <taxon>Massariosphaeria</taxon>
    </lineage>
</organism>
<proteinExistence type="predicted"/>
<protein>
    <recommendedName>
        <fullName evidence="2">Nephrocystin 3-like N-terminal domain-containing protein</fullName>
    </recommendedName>
</protein>
<dbReference type="PANTHER" id="PTHR10039">
    <property type="entry name" value="AMELOGENIN"/>
    <property type="match status" value="1"/>
</dbReference>
<dbReference type="EMBL" id="JAADJZ010000001">
    <property type="protein sequence ID" value="KAF2878160.1"/>
    <property type="molecule type" value="Genomic_DNA"/>
</dbReference>
<dbReference type="Proteomes" id="UP000481861">
    <property type="component" value="Unassembled WGS sequence"/>
</dbReference>
<evidence type="ECO:0000256" key="1">
    <source>
        <dbReference type="ARBA" id="ARBA00022737"/>
    </source>
</evidence>
<evidence type="ECO:0000259" key="2">
    <source>
        <dbReference type="Pfam" id="PF24883"/>
    </source>
</evidence>
<dbReference type="PANTHER" id="PTHR10039:SF16">
    <property type="entry name" value="GPI INOSITOL-DEACYLASE"/>
    <property type="match status" value="1"/>
</dbReference>
<name>A0A7C8MDY1_9PLEO</name>
<comment type="caution">
    <text evidence="3">The sequence shown here is derived from an EMBL/GenBank/DDBJ whole genome shotgun (WGS) entry which is preliminary data.</text>
</comment>
<dbReference type="OrthoDB" id="7464126at2759"/>